<dbReference type="RefSeq" id="XP_024344094.1">
    <property type="nucleotide sequence ID" value="XM_024478127.1"/>
</dbReference>
<evidence type="ECO:0000256" key="7">
    <source>
        <dbReference type="SAM" id="SignalP"/>
    </source>
</evidence>
<feature type="domain" description="Glycoside hydrolase family 5" evidence="8">
    <location>
        <begin position="32"/>
        <end position="300"/>
    </location>
</feature>
<dbReference type="PANTHER" id="PTHR34142:SF5">
    <property type="entry name" value="CBM1 DOMAIN-CONTAINING PROTEIN"/>
    <property type="match status" value="1"/>
</dbReference>
<dbReference type="Pfam" id="PF00150">
    <property type="entry name" value="Cellulase"/>
    <property type="match status" value="1"/>
</dbReference>
<protein>
    <recommendedName>
        <fullName evidence="3">cellulase</fullName>
        <ecNumber evidence="3">3.2.1.4</ecNumber>
    </recommendedName>
</protein>
<evidence type="ECO:0000259" key="8">
    <source>
        <dbReference type="Pfam" id="PF00150"/>
    </source>
</evidence>
<evidence type="ECO:0000256" key="2">
    <source>
        <dbReference type="ARBA" id="ARBA00005641"/>
    </source>
</evidence>
<keyword evidence="4 6" id="KW-0378">Hydrolase</keyword>
<dbReference type="EMBL" id="KZ110591">
    <property type="protein sequence ID" value="OSX67300.1"/>
    <property type="molecule type" value="Genomic_DNA"/>
</dbReference>
<dbReference type="GeneID" id="36323077"/>
<accession>A0A1X6NFK1</accession>
<comment type="catalytic activity">
    <reaction evidence="1">
        <text>Endohydrolysis of (1-&gt;4)-beta-D-glucosidic linkages in cellulose, lichenin and cereal beta-D-glucans.</text>
        <dbReference type="EC" id="3.2.1.4"/>
    </reaction>
</comment>
<proteinExistence type="inferred from homology"/>
<evidence type="ECO:0000256" key="1">
    <source>
        <dbReference type="ARBA" id="ARBA00000966"/>
    </source>
</evidence>
<keyword evidence="7" id="KW-0732">Signal</keyword>
<evidence type="ECO:0000256" key="6">
    <source>
        <dbReference type="RuleBase" id="RU361153"/>
    </source>
</evidence>
<dbReference type="OrthoDB" id="5823761at2759"/>
<dbReference type="PROSITE" id="PS00659">
    <property type="entry name" value="GLYCOSYL_HYDROL_F5"/>
    <property type="match status" value="1"/>
</dbReference>
<keyword evidence="5 6" id="KW-0326">Glycosidase</keyword>
<dbReference type="InterPro" id="IPR001547">
    <property type="entry name" value="Glyco_hydro_5"/>
</dbReference>
<reference evidence="9 10" key="1">
    <citation type="submission" date="2017-04" db="EMBL/GenBank/DDBJ databases">
        <title>Genome Sequence of the Model Brown-Rot Fungus Postia placenta SB12.</title>
        <authorList>
            <consortium name="DOE Joint Genome Institute"/>
            <person name="Gaskell J."/>
            <person name="Kersten P."/>
            <person name="Larrondo L.F."/>
            <person name="Canessa P."/>
            <person name="Martinez D."/>
            <person name="Hibbett D."/>
            <person name="Schmoll M."/>
            <person name="Kubicek C.P."/>
            <person name="Martinez A.T."/>
            <person name="Yadav J."/>
            <person name="Master E."/>
            <person name="Magnuson J.K."/>
            <person name="James T."/>
            <person name="Yaver D."/>
            <person name="Berka R."/>
            <person name="Labutti K."/>
            <person name="Lipzen A."/>
            <person name="Aerts A."/>
            <person name="Barry K."/>
            <person name="Henrissat B."/>
            <person name="Blanchette R."/>
            <person name="Grigoriev I."/>
            <person name="Cullen D."/>
        </authorList>
    </citation>
    <scope>NUCLEOTIDE SEQUENCE [LARGE SCALE GENOMIC DNA]</scope>
    <source>
        <strain evidence="9 10">MAD-698-R-SB12</strain>
    </source>
</reference>
<comment type="similarity">
    <text evidence="2 6">Belongs to the glycosyl hydrolase 5 (cellulase A) family.</text>
</comment>
<dbReference type="InterPro" id="IPR018087">
    <property type="entry name" value="Glyco_hydro_5_CS"/>
</dbReference>
<dbReference type="GO" id="GO:0008810">
    <property type="term" value="F:cellulase activity"/>
    <property type="evidence" value="ECO:0007669"/>
    <property type="project" value="UniProtKB-EC"/>
</dbReference>
<keyword evidence="10" id="KW-1185">Reference proteome</keyword>
<evidence type="ECO:0000313" key="9">
    <source>
        <dbReference type="EMBL" id="OSX67300.1"/>
    </source>
</evidence>
<gene>
    <name evidence="9" type="ORF">POSPLADRAFT_1042537</name>
</gene>
<name>A0A1X6NFK1_9APHY</name>
<dbReference type="GO" id="GO:0009251">
    <property type="term" value="P:glucan catabolic process"/>
    <property type="evidence" value="ECO:0007669"/>
    <property type="project" value="TreeGrafter"/>
</dbReference>
<evidence type="ECO:0000256" key="3">
    <source>
        <dbReference type="ARBA" id="ARBA00012601"/>
    </source>
</evidence>
<evidence type="ECO:0000256" key="5">
    <source>
        <dbReference type="ARBA" id="ARBA00023295"/>
    </source>
</evidence>
<dbReference type="AlphaFoldDB" id="A0A1X6NFK1"/>
<evidence type="ECO:0000313" key="10">
    <source>
        <dbReference type="Proteomes" id="UP000194127"/>
    </source>
</evidence>
<dbReference type="SUPFAM" id="SSF51445">
    <property type="entry name" value="(Trans)glycosidases"/>
    <property type="match status" value="1"/>
</dbReference>
<sequence length="339" mass="36860">MKSTTIASAAILYFSLIHCVVAQLPRLGGVNTPGYEFTLYENGTFTNNPHTPPAAQFPHFSAEGANLYRVPWQQMTPVLGGSINTSFLAQYNATVQAALDSSADAHVIIDLHNYARWNGKIIAQGGPTNTQFASVWSQLSKFYGANDRLIFGIMNEPHDLDIAAWATSVQYVVNDIRAAGATNYLLIPGSNYTSAQYFPTYSGPHLLNLTDPLGGTGRLIFDVHKYLDSDNSGTHPDCVTNNVAILETLVHWLEASGNRQALLSETGGGNTASCKTFLGQELAYVNSTYPTLVGYSIWAAGAFDSSYVLSVTPFRNETDQSLWTNADIMTVAVLRVVMR</sequence>
<dbReference type="Proteomes" id="UP000194127">
    <property type="component" value="Unassembled WGS sequence"/>
</dbReference>
<dbReference type="STRING" id="670580.A0A1X6NFK1"/>
<dbReference type="EC" id="3.2.1.4" evidence="3"/>
<feature type="signal peptide" evidence="7">
    <location>
        <begin position="1"/>
        <end position="22"/>
    </location>
</feature>
<evidence type="ECO:0000256" key="4">
    <source>
        <dbReference type="ARBA" id="ARBA00022801"/>
    </source>
</evidence>
<organism evidence="9 10">
    <name type="scientific">Postia placenta MAD-698-R-SB12</name>
    <dbReference type="NCBI Taxonomy" id="670580"/>
    <lineage>
        <taxon>Eukaryota</taxon>
        <taxon>Fungi</taxon>
        <taxon>Dikarya</taxon>
        <taxon>Basidiomycota</taxon>
        <taxon>Agaricomycotina</taxon>
        <taxon>Agaricomycetes</taxon>
        <taxon>Polyporales</taxon>
        <taxon>Adustoporiaceae</taxon>
        <taxon>Rhodonia</taxon>
    </lineage>
</organism>
<feature type="chain" id="PRO_5010867078" description="cellulase" evidence="7">
    <location>
        <begin position="23"/>
        <end position="339"/>
    </location>
</feature>
<dbReference type="InterPro" id="IPR017853">
    <property type="entry name" value="GH"/>
</dbReference>
<dbReference type="Gene3D" id="3.20.20.80">
    <property type="entry name" value="Glycosidases"/>
    <property type="match status" value="1"/>
</dbReference>
<dbReference type="PANTHER" id="PTHR34142">
    <property type="entry name" value="ENDO-BETA-1,4-GLUCANASE A"/>
    <property type="match status" value="1"/>
</dbReference>